<sequence length="242" mass="27416">MKIEVDIDKLADPKSPQHAEACNQPNSAPLNPPSPQDSETSIEHTPARPSCSRPPKKSSASNLTENVLNADRHNIKSPAVSSSTYMLLGGVFKRRQKGARALLVSIVEYGAGVWAHQLRGDRAKRKLGGLRRGEVTPEHVTLECIFTEREREELLTPIQANAIYHILRDVDRWRYLDEIANRVSKVERDIHMNELKESIQRQNQDSRQNRQEETTEEEVASEDEGDVEGEETSDLDETFPNW</sequence>
<dbReference type="EMBL" id="OC320372">
    <property type="protein sequence ID" value="CAD7407926.1"/>
    <property type="molecule type" value="Genomic_DNA"/>
</dbReference>
<organism evidence="2">
    <name type="scientific">Timema cristinae</name>
    <name type="common">Walking stick</name>
    <dbReference type="NCBI Taxonomy" id="61476"/>
    <lineage>
        <taxon>Eukaryota</taxon>
        <taxon>Metazoa</taxon>
        <taxon>Ecdysozoa</taxon>
        <taxon>Arthropoda</taxon>
        <taxon>Hexapoda</taxon>
        <taxon>Insecta</taxon>
        <taxon>Pterygota</taxon>
        <taxon>Neoptera</taxon>
        <taxon>Polyneoptera</taxon>
        <taxon>Phasmatodea</taxon>
        <taxon>Timematodea</taxon>
        <taxon>Timematoidea</taxon>
        <taxon>Timematidae</taxon>
        <taxon>Timema</taxon>
    </lineage>
</organism>
<protein>
    <submittedName>
        <fullName evidence="2">Uncharacterized protein</fullName>
    </submittedName>
</protein>
<evidence type="ECO:0000256" key="1">
    <source>
        <dbReference type="SAM" id="MobiDB-lite"/>
    </source>
</evidence>
<dbReference type="AlphaFoldDB" id="A0A7R9D677"/>
<name>A0A7R9D677_TIMCR</name>
<feature type="compositionally biased region" description="Basic and acidic residues" evidence="1">
    <location>
        <begin position="1"/>
        <end position="17"/>
    </location>
</feature>
<feature type="compositionally biased region" description="Acidic residues" evidence="1">
    <location>
        <begin position="214"/>
        <end position="242"/>
    </location>
</feature>
<accession>A0A7R9D677</accession>
<feature type="region of interest" description="Disordered" evidence="1">
    <location>
        <begin position="197"/>
        <end position="242"/>
    </location>
</feature>
<gene>
    <name evidence="2" type="ORF">TCEB3V08_LOCUS9265</name>
</gene>
<feature type="compositionally biased region" description="Low complexity" evidence="1">
    <location>
        <begin position="47"/>
        <end position="61"/>
    </location>
</feature>
<feature type="region of interest" description="Disordered" evidence="1">
    <location>
        <begin position="1"/>
        <end position="62"/>
    </location>
</feature>
<proteinExistence type="predicted"/>
<evidence type="ECO:0000313" key="2">
    <source>
        <dbReference type="EMBL" id="CAD7407926.1"/>
    </source>
</evidence>
<reference evidence="2" key="1">
    <citation type="submission" date="2020-11" db="EMBL/GenBank/DDBJ databases">
        <authorList>
            <person name="Tran Van P."/>
        </authorList>
    </citation>
    <scope>NUCLEOTIDE SEQUENCE</scope>
</reference>